<dbReference type="Ensembl" id="ENSSGRT00000008630.1">
    <property type="protein sequence ID" value="ENSSGRP00000007906.1"/>
    <property type="gene ID" value="ENSSGRG00000005407.1"/>
</dbReference>
<dbReference type="InterPro" id="IPR052459">
    <property type="entry name" value="TNFRSF_decoy_receptor"/>
</dbReference>
<evidence type="ECO:0000256" key="5">
    <source>
        <dbReference type="ARBA" id="ARBA00022737"/>
    </source>
</evidence>
<dbReference type="PANTHER" id="PTHR23097">
    <property type="entry name" value="TUMOR NECROSIS FACTOR RECEPTOR SUPERFAMILY MEMBER"/>
    <property type="match status" value="1"/>
</dbReference>
<dbReference type="Pfam" id="PF00020">
    <property type="entry name" value="TNFR_c6"/>
    <property type="match status" value="2"/>
</dbReference>
<dbReference type="PROSITE" id="PS00652">
    <property type="entry name" value="TNFR_NGFR_1"/>
    <property type="match status" value="1"/>
</dbReference>
<keyword evidence="7" id="KW-0325">Glycoprotein</keyword>
<keyword evidence="5" id="KW-0677">Repeat</keyword>
<keyword evidence="4" id="KW-0732">Signal</keyword>
<feature type="disulfide bond" evidence="8">
    <location>
        <begin position="50"/>
        <end position="65"/>
    </location>
</feature>
<reference evidence="10" key="2">
    <citation type="submission" date="2025-09" db="UniProtKB">
        <authorList>
            <consortium name="Ensembl"/>
        </authorList>
    </citation>
    <scope>IDENTIFICATION</scope>
</reference>
<evidence type="ECO:0000313" key="10">
    <source>
        <dbReference type="Ensembl" id="ENSSGRP00000007906.1"/>
    </source>
</evidence>
<feature type="repeat" description="TNFR-Cys" evidence="8">
    <location>
        <begin position="49"/>
        <end position="90"/>
    </location>
</feature>
<evidence type="ECO:0000256" key="8">
    <source>
        <dbReference type="PROSITE-ProRule" id="PRU00206"/>
    </source>
</evidence>
<name>A0A672KA14_SINGR</name>
<protein>
    <submittedName>
        <fullName evidence="10">TNF receptor superfamily member 11b</fullName>
    </submittedName>
</protein>
<evidence type="ECO:0000256" key="2">
    <source>
        <dbReference type="ARBA" id="ARBA00022525"/>
    </source>
</evidence>
<comment type="caution">
    <text evidence="8">Lacks conserved residue(s) required for the propagation of feature annotation.</text>
</comment>
<keyword evidence="11" id="KW-1185">Reference proteome</keyword>
<evidence type="ECO:0000259" key="9">
    <source>
        <dbReference type="PROSITE" id="PS50050"/>
    </source>
</evidence>
<dbReference type="SUPFAM" id="SSF57586">
    <property type="entry name" value="TNF receptor-like"/>
    <property type="match status" value="2"/>
</dbReference>
<sequence>MCFARAYQEIPKYQHRHPVTSKVLLCDQCPPGTAVERHCSTEEPTVCAPCPEKRFAEQWHWGDSCQHCTSVCKERQIVRRECNSTHDRLCECIPGYHLVVEFCVRHTACSPGFGVIVQGTPERNTLCEKCSQGYFSSTSSTTEPCIPHRNCTQLGLKTVRPGTATQDTPCDNGHSNSTKLYITLCEEAIFQFLASPLLASVSVERLSESLPGRKVDWKSVERLKKSCSPQQQALHLLHLWREQNKDQDKLLSIIQGHHLCLVNIVSHCASVKTLTLEDLLSLMESLPGEKVSEEDIRALVRFCPSQRYILQLLHLWKIQNEGQDLAKALSHSLRKLHLKGAHRPLLKILKRISRIISASSIHRMYEKMIVNMIQDNTCFKTKLYND</sequence>
<dbReference type="GO" id="GO:0006915">
    <property type="term" value="P:apoptotic process"/>
    <property type="evidence" value="ECO:0007669"/>
    <property type="project" value="UniProtKB-KW"/>
</dbReference>
<keyword evidence="6 8" id="KW-1015">Disulfide bond</keyword>
<evidence type="ECO:0000256" key="7">
    <source>
        <dbReference type="ARBA" id="ARBA00023180"/>
    </source>
</evidence>
<feature type="repeat" description="TNFR-Cys" evidence="8">
    <location>
        <begin position="129"/>
        <end position="170"/>
    </location>
</feature>
<comment type="subcellular location">
    <subcellularLocation>
        <location evidence="1">Secreted</location>
    </subcellularLocation>
</comment>
<dbReference type="SMART" id="SM00208">
    <property type="entry name" value="TNFR"/>
    <property type="match status" value="4"/>
</dbReference>
<keyword evidence="2" id="KW-0964">Secreted</keyword>
<dbReference type="InterPro" id="IPR001368">
    <property type="entry name" value="TNFR/NGFR_Cys_rich_reg"/>
</dbReference>
<feature type="disulfide bond" evidence="8">
    <location>
        <begin position="130"/>
        <end position="145"/>
    </location>
</feature>
<evidence type="ECO:0000256" key="1">
    <source>
        <dbReference type="ARBA" id="ARBA00004613"/>
    </source>
</evidence>
<feature type="domain" description="TNFR-Cys" evidence="9">
    <location>
        <begin position="49"/>
        <end position="90"/>
    </location>
</feature>
<accession>A0A672KA14</accession>
<dbReference type="PROSITE" id="PS50050">
    <property type="entry name" value="TNFR_NGFR_2"/>
    <property type="match status" value="2"/>
</dbReference>
<dbReference type="InterPro" id="IPR017371">
    <property type="entry name" value="TNFR_11B"/>
</dbReference>
<evidence type="ECO:0000256" key="6">
    <source>
        <dbReference type="ARBA" id="ARBA00023157"/>
    </source>
</evidence>
<feature type="domain" description="TNFR-Cys" evidence="9">
    <location>
        <begin position="129"/>
        <end position="170"/>
    </location>
</feature>
<dbReference type="PANTHER" id="PTHR23097:SF90">
    <property type="entry name" value="TUMOR NECROSIS FACTOR RECEPTOR SUPERFAMILY MEMBER 11B"/>
    <property type="match status" value="1"/>
</dbReference>
<dbReference type="GO" id="GO:0005576">
    <property type="term" value="C:extracellular region"/>
    <property type="evidence" value="ECO:0007669"/>
    <property type="project" value="UniProtKB-SubCell"/>
</dbReference>
<evidence type="ECO:0000256" key="4">
    <source>
        <dbReference type="ARBA" id="ARBA00022729"/>
    </source>
</evidence>
<dbReference type="AlphaFoldDB" id="A0A672KA14"/>
<proteinExistence type="predicted"/>
<reference evidence="10" key="1">
    <citation type="submission" date="2025-08" db="UniProtKB">
        <authorList>
            <consortium name="Ensembl"/>
        </authorList>
    </citation>
    <scope>IDENTIFICATION</scope>
</reference>
<organism evidence="10 11">
    <name type="scientific">Sinocyclocheilus grahami</name>
    <name type="common">Dianchi golden-line fish</name>
    <name type="synonym">Barbus grahami</name>
    <dbReference type="NCBI Taxonomy" id="75366"/>
    <lineage>
        <taxon>Eukaryota</taxon>
        <taxon>Metazoa</taxon>
        <taxon>Chordata</taxon>
        <taxon>Craniata</taxon>
        <taxon>Vertebrata</taxon>
        <taxon>Euteleostomi</taxon>
        <taxon>Actinopterygii</taxon>
        <taxon>Neopterygii</taxon>
        <taxon>Teleostei</taxon>
        <taxon>Ostariophysi</taxon>
        <taxon>Cypriniformes</taxon>
        <taxon>Cyprinidae</taxon>
        <taxon>Cyprininae</taxon>
        <taxon>Sinocyclocheilus</taxon>
    </lineage>
</organism>
<evidence type="ECO:0000256" key="3">
    <source>
        <dbReference type="ARBA" id="ARBA00022703"/>
    </source>
</evidence>
<keyword evidence="3" id="KW-0053">Apoptosis</keyword>
<dbReference type="PRINTS" id="PR01975">
    <property type="entry name" value="TNFACTORR11B"/>
</dbReference>
<dbReference type="Pfam" id="PF23630">
    <property type="entry name" value="Death_TNFRSF11B"/>
    <property type="match status" value="2"/>
</dbReference>
<feature type="disulfide bond" evidence="8">
    <location>
        <begin position="72"/>
        <end position="90"/>
    </location>
</feature>
<dbReference type="Gene3D" id="2.10.50.10">
    <property type="entry name" value="Tumor Necrosis Factor Receptor, subunit A, domain 2"/>
    <property type="match status" value="3"/>
</dbReference>
<dbReference type="Proteomes" id="UP000472262">
    <property type="component" value="Unassembled WGS sequence"/>
</dbReference>
<dbReference type="InterPro" id="IPR057633">
    <property type="entry name" value="Death_TNF11B"/>
</dbReference>
<evidence type="ECO:0000313" key="11">
    <source>
        <dbReference type="Proteomes" id="UP000472262"/>
    </source>
</evidence>